<name>A0A3D8I139_9HELI</name>
<reference evidence="12 13" key="1">
    <citation type="submission" date="2018-04" db="EMBL/GenBank/DDBJ databases">
        <title>Novel Campyloabacter and Helicobacter Species and Strains.</title>
        <authorList>
            <person name="Mannion A.J."/>
            <person name="Shen Z."/>
            <person name="Fox J.G."/>
        </authorList>
    </citation>
    <scope>NUCLEOTIDE SEQUENCE [LARGE SCALE GENOMIC DNA]</scope>
    <source>
        <strain evidence="12 13">MIT 98-6070</strain>
    </source>
</reference>
<feature type="domain" description="TonB-dependent receptor-like beta-barrel" evidence="11">
    <location>
        <begin position="24"/>
        <end position="461"/>
    </location>
</feature>
<evidence type="ECO:0000313" key="12">
    <source>
        <dbReference type="EMBL" id="RDU58842.1"/>
    </source>
</evidence>
<organism evidence="12 13">
    <name type="scientific">Helicobacter marmotae</name>
    <dbReference type="NCBI Taxonomy" id="152490"/>
    <lineage>
        <taxon>Bacteria</taxon>
        <taxon>Pseudomonadati</taxon>
        <taxon>Campylobacterota</taxon>
        <taxon>Epsilonproteobacteria</taxon>
        <taxon>Campylobacterales</taxon>
        <taxon>Helicobacteraceae</taxon>
        <taxon>Helicobacter</taxon>
    </lineage>
</organism>
<feature type="non-terminal residue" evidence="12">
    <location>
        <position position="1"/>
    </location>
</feature>
<dbReference type="AlphaFoldDB" id="A0A3D8I139"/>
<evidence type="ECO:0000256" key="3">
    <source>
        <dbReference type="ARBA" id="ARBA00022452"/>
    </source>
</evidence>
<dbReference type="InterPro" id="IPR000531">
    <property type="entry name" value="Beta-barrel_TonB"/>
</dbReference>
<keyword evidence="7 10" id="KW-0472">Membrane</keyword>
<comment type="similarity">
    <text evidence="10">Belongs to the TonB-dependent receptor family.</text>
</comment>
<evidence type="ECO:0000256" key="5">
    <source>
        <dbReference type="ARBA" id="ARBA00022729"/>
    </source>
</evidence>
<evidence type="ECO:0000256" key="4">
    <source>
        <dbReference type="ARBA" id="ARBA00022692"/>
    </source>
</evidence>
<keyword evidence="2 10" id="KW-0813">Transport</keyword>
<evidence type="ECO:0000256" key="2">
    <source>
        <dbReference type="ARBA" id="ARBA00022448"/>
    </source>
</evidence>
<dbReference type="RefSeq" id="WP_115511882.1">
    <property type="nucleotide sequence ID" value="NZ_NXLR01000033.1"/>
</dbReference>
<dbReference type="PANTHER" id="PTHR30069">
    <property type="entry name" value="TONB-DEPENDENT OUTER MEMBRANE RECEPTOR"/>
    <property type="match status" value="1"/>
</dbReference>
<dbReference type="PANTHER" id="PTHR30069:SF29">
    <property type="entry name" value="HEMOGLOBIN AND HEMOGLOBIN-HAPTOGLOBIN-BINDING PROTEIN 1-RELATED"/>
    <property type="match status" value="1"/>
</dbReference>
<keyword evidence="6" id="KW-0798">TonB box</keyword>
<evidence type="ECO:0000256" key="8">
    <source>
        <dbReference type="ARBA" id="ARBA00023170"/>
    </source>
</evidence>
<proteinExistence type="inferred from homology"/>
<evidence type="ECO:0000256" key="1">
    <source>
        <dbReference type="ARBA" id="ARBA00004571"/>
    </source>
</evidence>
<protein>
    <submittedName>
        <fullName evidence="12">Ferric enterobactin uptake receptor</fullName>
    </submittedName>
</protein>
<dbReference type="InterPro" id="IPR036942">
    <property type="entry name" value="Beta-barrel_TonB_sf"/>
</dbReference>
<dbReference type="SUPFAM" id="SSF56935">
    <property type="entry name" value="Porins"/>
    <property type="match status" value="1"/>
</dbReference>
<dbReference type="GO" id="GO:0015344">
    <property type="term" value="F:siderophore uptake transmembrane transporter activity"/>
    <property type="evidence" value="ECO:0007669"/>
    <property type="project" value="TreeGrafter"/>
</dbReference>
<evidence type="ECO:0000259" key="11">
    <source>
        <dbReference type="Pfam" id="PF00593"/>
    </source>
</evidence>
<keyword evidence="8 12" id="KW-0675">Receptor</keyword>
<sequence>GGGGGGGTTASDPYANPYATWSATGYTMWNAGGRLNYTPSTHHNIYFDTEAYFTRAGSLNTSPSQYTAVRDWYKFNNILNHDMDYDWGRVNTYLQYSYTTQAPHYDDVRRAADPVNNTSGLTPGRNSGDGVNWDLSSQNTDAVFQSTYTNDFDFGKAGSLIFNGGVYYLYERLKNKQDGTDEHMHQAAIFAEGEYLINEYIGTTLGLRYNYSDRFDAIPNPRFFVNYNPTDWLTFKAGIATGVLVPQLSYTFDGVNISTARGATTSIIGNPNLKPEQSYSYELSAIMDFEPAMLILTGYYTNFKDKIQGFTYSTNGCANLGGASSGTCTAYDNVDKSMVSGAEASLKVKPIYGFGLDTSYGFTYTRVIANSLSNGVQAGDPVSAVPKHKFTIKPTYRYKNFDAYIRWSGNFKTPVLTTSARGQAALTTIIGNYYKDYQLVDLALNYKFLKNYTLSFAVNNLFNVNFLDFFLYNNNTSYENNYQRILPSRNYWISLRAEI</sequence>
<dbReference type="EMBL" id="NXLR01000033">
    <property type="protein sequence ID" value="RDU58842.1"/>
    <property type="molecule type" value="Genomic_DNA"/>
</dbReference>
<keyword evidence="5" id="KW-0732">Signal</keyword>
<gene>
    <name evidence="12" type="ORF">CQA63_09100</name>
</gene>
<accession>A0A3D8I139</accession>
<dbReference type="GO" id="GO:0009279">
    <property type="term" value="C:cell outer membrane"/>
    <property type="evidence" value="ECO:0007669"/>
    <property type="project" value="UniProtKB-SubCell"/>
</dbReference>
<keyword evidence="13" id="KW-1185">Reference proteome</keyword>
<evidence type="ECO:0000256" key="9">
    <source>
        <dbReference type="ARBA" id="ARBA00023237"/>
    </source>
</evidence>
<keyword evidence="4 10" id="KW-0812">Transmembrane</keyword>
<comment type="caution">
    <text evidence="12">The sequence shown here is derived from an EMBL/GenBank/DDBJ whole genome shotgun (WGS) entry which is preliminary data.</text>
</comment>
<evidence type="ECO:0000256" key="7">
    <source>
        <dbReference type="ARBA" id="ARBA00023136"/>
    </source>
</evidence>
<dbReference type="Gene3D" id="2.40.170.20">
    <property type="entry name" value="TonB-dependent receptor, beta-barrel domain"/>
    <property type="match status" value="1"/>
</dbReference>
<evidence type="ECO:0000256" key="10">
    <source>
        <dbReference type="PROSITE-ProRule" id="PRU01360"/>
    </source>
</evidence>
<dbReference type="Pfam" id="PF00593">
    <property type="entry name" value="TonB_dep_Rec_b-barrel"/>
    <property type="match status" value="1"/>
</dbReference>
<keyword evidence="9 10" id="KW-0998">Cell outer membrane</keyword>
<evidence type="ECO:0000256" key="6">
    <source>
        <dbReference type="ARBA" id="ARBA00023077"/>
    </source>
</evidence>
<dbReference type="PROSITE" id="PS52016">
    <property type="entry name" value="TONB_DEPENDENT_REC_3"/>
    <property type="match status" value="1"/>
</dbReference>
<dbReference type="InterPro" id="IPR039426">
    <property type="entry name" value="TonB-dep_rcpt-like"/>
</dbReference>
<dbReference type="Proteomes" id="UP000256599">
    <property type="component" value="Unassembled WGS sequence"/>
</dbReference>
<comment type="subcellular location">
    <subcellularLocation>
        <location evidence="1 10">Cell outer membrane</location>
        <topology evidence="1 10">Multi-pass membrane protein</topology>
    </subcellularLocation>
</comment>
<evidence type="ECO:0000313" key="13">
    <source>
        <dbReference type="Proteomes" id="UP000256599"/>
    </source>
</evidence>
<keyword evidence="3 10" id="KW-1134">Transmembrane beta strand</keyword>
<dbReference type="GO" id="GO:0044718">
    <property type="term" value="P:siderophore transmembrane transport"/>
    <property type="evidence" value="ECO:0007669"/>
    <property type="project" value="TreeGrafter"/>
</dbReference>